<evidence type="ECO:0000256" key="1">
    <source>
        <dbReference type="SAM" id="Coils"/>
    </source>
</evidence>
<reference evidence="2 3" key="1">
    <citation type="submission" date="2024-04" db="EMBL/GenBank/DDBJ databases">
        <title>Tritrichomonas musculus Genome.</title>
        <authorList>
            <person name="Alves-Ferreira E."/>
            <person name="Grigg M."/>
            <person name="Lorenzi H."/>
            <person name="Galac M."/>
        </authorList>
    </citation>
    <scope>NUCLEOTIDE SEQUENCE [LARGE SCALE GENOMIC DNA]</scope>
    <source>
        <strain evidence="2 3">EAF2021</strain>
    </source>
</reference>
<name>A0ABR2KA61_9EUKA</name>
<dbReference type="EMBL" id="JAPFFF010000006">
    <property type="protein sequence ID" value="KAK8888010.1"/>
    <property type="molecule type" value="Genomic_DNA"/>
</dbReference>
<evidence type="ECO:0000313" key="2">
    <source>
        <dbReference type="EMBL" id="KAK8888010.1"/>
    </source>
</evidence>
<sequence length="294" mass="33735">MIAPPLSQRTERPTGTFITEMKNAQRYSTSQKSTYQASPSKSGSMLPSLVTKKPAIQLEEVDQCKLDHLYELLAADIHALKTEVMPMRNQYLRLKDRLLFQNRCAVNTRYVFSEQVPSLNAAIGEGTFSAAIGQFQEQSDLNTEEITKLRQELSSFSVIKLSCEVDSSRDELEMMKDRLKLTKGQQSNLKEQISEIKKSTILVEIEEQKDHIRKLLANCAKAENKNSKLTQLAKELEQIVPDLSPENQEAFDEIQNLNQTLTEKRHMYFQKCNKLIELRNKQMKEIQDFEKSGV</sequence>
<dbReference type="Proteomes" id="UP001470230">
    <property type="component" value="Unassembled WGS sequence"/>
</dbReference>
<accession>A0ABR2KA61</accession>
<keyword evidence="1" id="KW-0175">Coiled coil</keyword>
<gene>
    <name evidence="2" type="ORF">M9Y10_039070</name>
</gene>
<evidence type="ECO:0000313" key="3">
    <source>
        <dbReference type="Proteomes" id="UP001470230"/>
    </source>
</evidence>
<proteinExistence type="predicted"/>
<organism evidence="2 3">
    <name type="scientific">Tritrichomonas musculus</name>
    <dbReference type="NCBI Taxonomy" id="1915356"/>
    <lineage>
        <taxon>Eukaryota</taxon>
        <taxon>Metamonada</taxon>
        <taxon>Parabasalia</taxon>
        <taxon>Tritrichomonadida</taxon>
        <taxon>Tritrichomonadidae</taxon>
        <taxon>Tritrichomonas</taxon>
    </lineage>
</organism>
<protein>
    <submittedName>
        <fullName evidence="2">Uncharacterized protein</fullName>
    </submittedName>
</protein>
<keyword evidence="3" id="KW-1185">Reference proteome</keyword>
<feature type="coiled-coil region" evidence="1">
    <location>
        <begin position="172"/>
        <end position="267"/>
    </location>
</feature>
<comment type="caution">
    <text evidence="2">The sequence shown here is derived from an EMBL/GenBank/DDBJ whole genome shotgun (WGS) entry which is preliminary data.</text>
</comment>